<reference evidence="2 3" key="1">
    <citation type="submission" date="2018-06" db="EMBL/GenBank/DDBJ databases">
        <title>Comparative genomics reveals the genomic features of Rhizophagus irregularis, R. cerebriforme, R. diaphanum and Gigaspora rosea, and their symbiotic lifestyle signature.</title>
        <authorList>
            <person name="Morin E."/>
            <person name="San Clemente H."/>
            <person name="Chen E.C.H."/>
            <person name="De La Providencia I."/>
            <person name="Hainaut M."/>
            <person name="Kuo A."/>
            <person name="Kohler A."/>
            <person name="Murat C."/>
            <person name="Tang N."/>
            <person name="Roy S."/>
            <person name="Loubradou J."/>
            <person name="Henrissat B."/>
            <person name="Grigoriev I.V."/>
            <person name="Corradi N."/>
            <person name="Roux C."/>
            <person name="Martin F.M."/>
        </authorList>
    </citation>
    <scope>NUCLEOTIDE SEQUENCE [LARGE SCALE GENOMIC DNA]</scope>
    <source>
        <strain evidence="2 3">DAOM 194757</strain>
    </source>
</reference>
<dbReference type="Proteomes" id="UP000266673">
    <property type="component" value="Unassembled WGS sequence"/>
</dbReference>
<sequence>MNGNLIFVTIFLLILPFMVNGNFRWSTCSINDVDADIINVSWGPDPVGAKGTILQANVSQTLTNPTTAIAVIIFSFNDVYGRIAGDTMHPLQPGITNIEGTYNVIVPDFIPNSFTFSAMIYDFELEVISNCVLFHRFR</sequence>
<name>A0A397TRW1_9GLOM</name>
<evidence type="ECO:0000313" key="3">
    <source>
        <dbReference type="Proteomes" id="UP000266673"/>
    </source>
</evidence>
<evidence type="ECO:0000256" key="1">
    <source>
        <dbReference type="SAM" id="SignalP"/>
    </source>
</evidence>
<accession>A0A397TRW1</accession>
<dbReference type="OrthoDB" id="2422413at2759"/>
<feature type="signal peptide" evidence="1">
    <location>
        <begin position="1"/>
        <end position="21"/>
    </location>
</feature>
<comment type="caution">
    <text evidence="2">The sequence shown here is derived from an EMBL/GenBank/DDBJ whole genome shotgun (WGS) entry which is preliminary data.</text>
</comment>
<dbReference type="AlphaFoldDB" id="A0A397TRW1"/>
<evidence type="ECO:0000313" key="2">
    <source>
        <dbReference type="EMBL" id="RIB00740.1"/>
    </source>
</evidence>
<dbReference type="EMBL" id="QKWP01003688">
    <property type="protein sequence ID" value="RIB00740.1"/>
    <property type="molecule type" value="Genomic_DNA"/>
</dbReference>
<organism evidence="2 3">
    <name type="scientific">Gigaspora rosea</name>
    <dbReference type="NCBI Taxonomy" id="44941"/>
    <lineage>
        <taxon>Eukaryota</taxon>
        <taxon>Fungi</taxon>
        <taxon>Fungi incertae sedis</taxon>
        <taxon>Mucoromycota</taxon>
        <taxon>Glomeromycotina</taxon>
        <taxon>Glomeromycetes</taxon>
        <taxon>Diversisporales</taxon>
        <taxon>Gigasporaceae</taxon>
        <taxon>Gigaspora</taxon>
    </lineage>
</organism>
<protein>
    <submittedName>
        <fullName evidence="2">Uncharacterized protein</fullName>
    </submittedName>
</protein>
<feature type="chain" id="PRO_5017243795" evidence="1">
    <location>
        <begin position="22"/>
        <end position="138"/>
    </location>
</feature>
<gene>
    <name evidence="2" type="ORF">C2G38_2051422</name>
</gene>
<keyword evidence="1" id="KW-0732">Signal</keyword>
<proteinExistence type="predicted"/>
<keyword evidence="3" id="KW-1185">Reference proteome</keyword>